<sequence length="180" mass="19600">MPPGLMDDRRHRDRRRAPHGLRHRRGPCNRATVVARGTILDPREAMCEPDALERASEFEATEYAEAASFPITVYTFELSEVYQGSAITKPVMEVMQIGTPADISELEQTLETGSEHVLFLPDDPEIPHPVGIVGGPTGTFAVQGDQLVSQAAARSGRLSAGHEHPVVPLTWDELAGLPAE</sequence>
<dbReference type="Proteomes" id="UP000321749">
    <property type="component" value="Unassembled WGS sequence"/>
</dbReference>
<accession>A0AA87RCV2</accession>
<name>A0AA87RCV2_9MICO</name>
<keyword evidence="3" id="KW-1185">Reference proteome</keyword>
<reference evidence="2 3" key="1">
    <citation type="submission" date="2019-07" db="EMBL/GenBank/DDBJ databases">
        <title>Whole genome shotgun sequence of Agrococcus baldri NBRC 103055.</title>
        <authorList>
            <person name="Hosoyama A."/>
            <person name="Uohara A."/>
            <person name="Ohji S."/>
            <person name="Ichikawa N."/>
        </authorList>
    </citation>
    <scope>NUCLEOTIDE SEQUENCE [LARGE SCALE GENOMIC DNA]</scope>
    <source>
        <strain evidence="2 3">NBRC 103055</strain>
    </source>
</reference>
<dbReference type="AlphaFoldDB" id="A0AA87RCV2"/>
<organism evidence="2 3">
    <name type="scientific">Agrococcus baldri</name>
    <dbReference type="NCBI Taxonomy" id="153730"/>
    <lineage>
        <taxon>Bacteria</taxon>
        <taxon>Bacillati</taxon>
        <taxon>Actinomycetota</taxon>
        <taxon>Actinomycetes</taxon>
        <taxon>Micrococcales</taxon>
        <taxon>Microbacteriaceae</taxon>
        <taxon>Agrococcus</taxon>
    </lineage>
</organism>
<proteinExistence type="predicted"/>
<evidence type="ECO:0000313" key="2">
    <source>
        <dbReference type="EMBL" id="GEK80750.1"/>
    </source>
</evidence>
<protein>
    <submittedName>
        <fullName evidence="2">Uncharacterized protein</fullName>
    </submittedName>
</protein>
<feature type="compositionally biased region" description="Basic residues" evidence="1">
    <location>
        <begin position="11"/>
        <end position="25"/>
    </location>
</feature>
<comment type="caution">
    <text evidence="2">The sequence shown here is derived from an EMBL/GenBank/DDBJ whole genome shotgun (WGS) entry which is preliminary data.</text>
</comment>
<evidence type="ECO:0000313" key="3">
    <source>
        <dbReference type="Proteomes" id="UP000321749"/>
    </source>
</evidence>
<dbReference type="EMBL" id="BJUU01000013">
    <property type="protein sequence ID" value="GEK80750.1"/>
    <property type="molecule type" value="Genomic_DNA"/>
</dbReference>
<feature type="region of interest" description="Disordered" evidence="1">
    <location>
        <begin position="1"/>
        <end position="25"/>
    </location>
</feature>
<feature type="compositionally biased region" description="Basic and acidic residues" evidence="1">
    <location>
        <begin position="1"/>
        <end position="10"/>
    </location>
</feature>
<evidence type="ECO:0000256" key="1">
    <source>
        <dbReference type="SAM" id="MobiDB-lite"/>
    </source>
</evidence>
<gene>
    <name evidence="2" type="ORF">ABA31_21010</name>
</gene>